<name>A0ABT2ZS53_9RHOB</name>
<protein>
    <submittedName>
        <fullName evidence="1">DUF3035 domain-containing protein</fullName>
    </submittedName>
</protein>
<comment type="caution">
    <text evidence="1">The sequence shown here is derived from an EMBL/GenBank/DDBJ whole genome shotgun (WGS) entry which is preliminary data.</text>
</comment>
<keyword evidence="2" id="KW-1185">Reference proteome</keyword>
<sequence length="182" mass="19439">MAARLGMRSIAIMGAVLVLSACGGKEKDPKLLNIRSASRAPDEFTVLPTKPLQLPEDLASLPEPTPGGTNITDPTPEADAVAALGGNPAALAQTGISAGNGGLVSYASRFGASSDIRQVLAAEDLEYRRKNDGRLLERAFNVNVYFRAYAPMSLDQYAELERWRRIGVRTVGAPPEETLEDN</sequence>
<reference evidence="1 2" key="1">
    <citation type="submission" date="2022-10" db="EMBL/GenBank/DDBJ databases">
        <title>Defluviimonas sp. nov., isolated from ocean surface sediments.</title>
        <authorList>
            <person name="He W."/>
            <person name="Wang L."/>
            <person name="Zhang D.-F."/>
        </authorList>
    </citation>
    <scope>NUCLEOTIDE SEQUENCE [LARGE SCALE GENOMIC DNA]</scope>
    <source>
        <strain evidence="1 2">WL0050</strain>
    </source>
</reference>
<organism evidence="1 2">
    <name type="scientific">Albidovulum litorale</name>
    <dbReference type="NCBI Taxonomy" id="2984134"/>
    <lineage>
        <taxon>Bacteria</taxon>
        <taxon>Pseudomonadati</taxon>
        <taxon>Pseudomonadota</taxon>
        <taxon>Alphaproteobacteria</taxon>
        <taxon>Rhodobacterales</taxon>
        <taxon>Paracoccaceae</taxon>
        <taxon>Albidovulum</taxon>
    </lineage>
</organism>
<proteinExistence type="predicted"/>
<gene>
    <name evidence="1" type="ORF">OEZ71_16895</name>
</gene>
<evidence type="ECO:0000313" key="2">
    <source>
        <dbReference type="Proteomes" id="UP001652564"/>
    </source>
</evidence>
<dbReference type="PROSITE" id="PS51257">
    <property type="entry name" value="PROKAR_LIPOPROTEIN"/>
    <property type="match status" value="1"/>
</dbReference>
<dbReference type="EMBL" id="JAOWKZ010000004">
    <property type="protein sequence ID" value="MCV2873977.1"/>
    <property type="molecule type" value="Genomic_DNA"/>
</dbReference>
<dbReference type="InterPro" id="IPR021395">
    <property type="entry name" value="DUF3035"/>
</dbReference>
<dbReference type="Pfam" id="PF11233">
    <property type="entry name" value="DUF3035"/>
    <property type="match status" value="1"/>
</dbReference>
<dbReference type="RefSeq" id="WP_263741232.1">
    <property type="nucleotide sequence ID" value="NZ_JAOWKZ010000004.1"/>
</dbReference>
<dbReference type="Proteomes" id="UP001652564">
    <property type="component" value="Unassembled WGS sequence"/>
</dbReference>
<evidence type="ECO:0000313" key="1">
    <source>
        <dbReference type="EMBL" id="MCV2873977.1"/>
    </source>
</evidence>
<accession>A0ABT2ZS53</accession>